<dbReference type="InterPro" id="IPR012912">
    <property type="entry name" value="Plasmid_pRiA4b_Orf3-like"/>
</dbReference>
<dbReference type="AlphaFoldDB" id="A0AB39BB07"/>
<evidence type="ECO:0000259" key="2">
    <source>
        <dbReference type="Pfam" id="PF07929"/>
    </source>
</evidence>
<name>A0AB39BB07_9MICO</name>
<reference evidence="3" key="1">
    <citation type="submission" date="2024-05" db="EMBL/GenBank/DDBJ databases">
        <title>Herbiconiux sp. A18JL235.</title>
        <authorList>
            <person name="Zhang G."/>
        </authorList>
    </citation>
    <scope>NUCLEOTIDE SEQUENCE</scope>
    <source>
        <strain evidence="3">A18JL235</strain>
    </source>
</reference>
<dbReference type="EMBL" id="CP162511">
    <property type="protein sequence ID" value="XDI03667.1"/>
    <property type="molecule type" value="Genomic_DNA"/>
</dbReference>
<feature type="region of interest" description="Disordered" evidence="1">
    <location>
        <begin position="1"/>
        <end position="29"/>
    </location>
</feature>
<gene>
    <name evidence="3" type="ORF">ABFY20_09905</name>
</gene>
<accession>A0AB39BB07</accession>
<evidence type="ECO:0000256" key="1">
    <source>
        <dbReference type="SAM" id="MobiDB-lite"/>
    </source>
</evidence>
<dbReference type="Pfam" id="PF07929">
    <property type="entry name" value="PRiA4_ORF3"/>
    <property type="match status" value="1"/>
</dbReference>
<feature type="domain" description="Plasmid pRiA4b Orf3-like" evidence="2">
    <location>
        <begin position="320"/>
        <end position="479"/>
    </location>
</feature>
<proteinExistence type="predicted"/>
<dbReference type="InterPro" id="IPR024047">
    <property type="entry name" value="MM3350-like_sf"/>
</dbReference>
<dbReference type="Gene3D" id="3.10.290.30">
    <property type="entry name" value="MM3350-like"/>
    <property type="match status" value="1"/>
</dbReference>
<protein>
    <submittedName>
        <fullName evidence="3">Plasmid pRiA4b ORF-3 family protein</fullName>
    </submittedName>
</protein>
<dbReference type="PANTHER" id="PTHR41878">
    <property type="entry name" value="LEXA REPRESSOR-RELATED"/>
    <property type="match status" value="1"/>
</dbReference>
<dbReference type="PANTHER" id="PTHR41878:SF1">
    <property type="entry name" value="TNPR PROTEIN"/>
    <property type="match status" value="1"/>
</dbReference>
<feature type="compositionally biased region" description="Gly residues" evidence="1">
    <location>
        <begin position="8"/>
        <end position="22"/>
    </location>
</feature>
<dbReference type="RefSeq" id="WP_368496088.1">
    <property type="nucleotide sequence ID" value="NZ_CP162511.1"/>
</dbReference>
<sequence>MPKKRKGGTPGGGGASRGGGSGASPRGAAGGAAVTATLLQFGRWYQRHLDDSGSAPGDGHASGDDIRAMLTTLFDLSGGRLRSPRAEVLETLLDRVEDDDGLWPRLPEVLDALEHYLDFAVESGSWDASDDEIDASDEVLAVASESAGGMLVTLIEAMDDVDDVEPVNERVALQAFAAGGGTAEGVADYIDAALAEVTDLAAERVLGLLCVAALPELLPGRSTERIVAMLDVAVGAGDAERRDADAATHAVLERFESDGLLRAGAVAGSDEQRLEAAPGLRGVLADAVVDIADARGLLGNPHAPGSGLVVTATVIGAGASSEPSVWRRLVFAADTDLGGVHLAVQLAFEWDDEHPHRFRVEETDELFLSVGARGGESRSWGGAPGIGAPGVGAPGIGVGDELPEGAEDELEVQLGELLVEPGDELDYEYDGDDVIEGGGSSGVRVRIRLEEVLEPDAQLVLPRCVASSGEQPVEEIDGLLTPLRLR</sequence>
<dbReference type="SUPFAM" id="SSF159941">
    <property type="entry name" value="MM3350-like"/>
    <property type="match status" value="1"/>
</dbReference>
<evidence type="ECO:0000313" key="3">
    <source>
        <dbReference type="EMBL" id="XDI03667.1"/>
    </source>
</evidence>
<organism evidence="3">
    <name type="scientific">Herbiconiux sp. A18JL235</name>
    <dbReference type="NCBI Taxonomy" id="3152363"/>
    <lineage>
        <taxon>Bacteria</taxon>
        <taxon>Bacillati</taxon>
        <taxon>Actinomycetota</taxon>
        <taxon>Actinomycetes</taxon>
        <taxon>Micrococcales</taxon>
        <taxon>Microbacteriaceae</taxon>
        <taxon>Herbiconiux</taxon>
    </lineage>
</organism>